<dbReference type="AlphaFoldDB" id="A0A2C6CPI0"/>
<dbReference type="EMBL" id="PDDX01000001">
    <property type="protein sequence ID" value="PHI28579.1"/>
    <property type="molecule type" value="Genomic_DNA"/>
</dbReference>
<dbReference type="OrthoDB" id="1849013at2"/>
<sequence>MNFLKTKNENQRRLAALLDKIEQKNQPSGWKKNTMIAVGGLTEIGFSKLTNHLLVISSSGRSVIDCANGQKLARDYEEYGDWYNPLDLTCQGIGPIGDETITIAGLCGGGLPHDNQYGESLQLAAPQWPVEDIYFCPPGKSILIERFQTGCCHIFSDHMRSYGFSWNGEFIVAATSSDLTIWQRLS</sequence>
<accession>A0A2C6CPI0</accession>
<dbReference type="EMBL" id="CAADJA010000002">
    <property type="protein sequence ID" value="VFS46560.1"/>
    <property type="molecule type" value="Genomic_DNA"/>
</dbReference>
<gene>
    <name evidence="1" type="ORF">CRN84_04170</name>
    <name evidence="2" type="ORF">NCTC12282_01469</name>
</gene>
<organism evidence="1 3">
    <name type="scientific">Budvicia aquatica</name>
    <dbReference type="NCBI Taxonomy" id="82979"/>
    <lineage>
        <taxon>Bacteria</taxon>
        <taxon>Pseudomonadati</taxon>
        <taxon>Pseudomonadota</taxon>
        <taxon>Gammaproteobacteria</taxon>
        <taxon>Enterobacterales</taxon>
        <taxon>Budviciaceae</taxon>
        <taxon>Budvicia</taxon>
    </lineage>
</organism>
<protein>
    <submittedName>
        <fullName evidence="1">Uncharacterized protein</fullName>
    </submittedName>
</protein>
<evidence type="ECO:0000313" key="3">
    <source>
        <dbReference type="Proteomes" id="UP000224974"/>
    </source>
</evidence>
<reference evidence="2 4" key="3">
    <citation type="submission" date="2019-03" db="EMBL/GenBank/DDBJ databases">
        <authorList>
            <consortium name="Pathogen Informatics"/>
        </authorList>
    </citation>
    <scope>NUCLEOTIDE SEQUENCE [LARGE SCALE GENOMIC DNA]</scope>
    <source>
        <strain evidence="2 4">NCTC12282</strain>
    </source>
</reference>
<evidence type="ECO:0000313" key="1">
    <source>
        <dbReference type="EMBL" id="PHI28579.1"/>
    </source>
</evidence>
<dbReference type="Proteomes" id="UP000224974">
    <property type="component" value="Unassembled WGS sequence"/>
</dbReference>
<name>A0A2C6CPI0_9GAMM</name>
<proteinExistence type="predicted"/>
<evidence type="ECO:0000313" key="2">
    <source>
        <dbReference type="EMBL" id="VFS46560.1"/>
    </source>
</evidence>
<evidence type="ECO:0000313" key="4">
    <source>
        <dbReference type="Proteomes" id="UP000373449"/>
    </source>
</evidence>
<dbReference type="Proteomes" id="UP000373449">
    <property type="component" value="Unassembled WGS sequence"/>
</dbReference>
<reference evidence="3" key="2">
    <citation type="submission" date="2017-09" db="EMBL/GenBank/DDBJ databases">
        <title>FDA dAtabase for Regulatory Grade micrObial Sequences (FDA-ARGOS): Supporting development and validation of Infectious Disease Dx tests.</title>
        <authorList>
            <person name="Minogue T."/>
            <person name="Wolcott M."/>
            <person name="Wasieloski L."/>
            <person name="Aguilar W."/>
            <person name="Moore D."/>
            <person name="Tallon L."/>
            <person name="Sadzewicz L."/>
            <person name="Ott S."/>
            <person name="Zhao X."/>
            <person name="Nagaraj S."/>
            <person name="Vavikolanu K."/>
            <person name="Aluvathingal J."/>
            <person name="Nadendla S."/>
            <person name="Sichtig H."/>
        </authorList>
    </citation>
    <scope>NUCLEOTIDE SEQUENCE [LARGE SCALE GENOMIC DNA]</scope>
    <source>
        <strain evidence="3">FDAARGOS_387</strain>
    </source>
</reference>
<reference evidence="1" key="1">
    <citation type="submission" date="2017-09" db="EMBL/GenBank/DDBJ databases">
        <title>FDA dAtabase for Regulatory Grade micrObial Sequences (FDA-ARGOS): Supporting development and validation of Infectious Disease Dx tests.</title>
        <authorList>
            <person name="Minogue T."/>
            <person name="Wolcott M."/>
            <person name="Wasieloski L."/>
            <person name="Aguilar W."/>
            <person name="Moore D."/>
            <person name="Tallon L.J."/>
            <person name="Sadzewicz L."/>
            <person name="Ott S."/>
            <person name="Zhao X."/>
            <person name="Nagaraj S."/>
            <person name="Vavikolanu K."/>
            <person name="Aluvathingal J."/>
            <person name="Nadendla S."/>
            <person name="Sichtig H."/>
        </authorList>
    </citation>
    <scope>NUCLEOTIDE SEQUENCE</scope>
    <source>
        <strain evidence="1">FDAARGOS_387</strain>
    </source>
</reference>
<keyword evidence="3" id="KW-1185">Reference proteome</keyword>
<dbReference type="RefSeq" id="WP_099044034.1">
    <property type="nucleotide sequence ID" value="NZ_BRLG01000014.1"/>
</dbReference>